<comment type="caution">
    <text evidence="1">The sequence shown here is derived from an EMBL/GenBank/DDBJ whole genome shotgun (WGS) entry which is preliminary data.</text>
</comment>
<protein>
    <submittedName>
        <fullName evidence="1">Arylsulfatase</fullName>
    </submittedName>
</protein>
<dbReference type="InterPro" id="IPR015942">
    <property type="entry name" value="Asp/Glu/hydantoin_racemase"/>
</dbReference>
<proteinExistence type="predicted"/>
<dbReference type="AlphaFoldDB" id="A0A953T662"/>
<evidence type="ECO:0000313" key="2">
    <source>
        <dbReference type="Proteomes" id="UP000739565"/>
    </source>
</evidence>
<accession>A0A953T662</accession>
<evidence type="ECO:0000313" key="1">
    <source>
        <dbReference type="EMBL" id="MBZ1351697.1"/>
    </source>
</evidence>
<dbReference type="EMBL" id="JAHXRI010000010">
    <property type="protein sequence ID" value="MBZ1351697.1"/>
    <property type="molecule type" value="Genomic_DNA"/>
</dbReference>
<reference evidence="1" key="1">
    <citation type="submission" date="2021-07" db="EMBL/GenBank/DDBJ databases">
        <title>New genus and species of the family Alcaligenaceae.</title>
        <authorList>
            <person name="Hahn M.W."/>
        </authorList>
    </citation>
    <scope>NUCLEOTIDE SEQUENCE</scope>
    <source>
        <strain evidence="1">LF4-65</strain>
    </source>
</reference>
<dbReference type="RefSeq" id="WP_259662084.1">
    <property type="nucleotide sequence ID" value="NZ_JAHXRI010000010.1"/>
</dbReference>
<dbReference type="Pfam" id="PF01177">
    <property type="entry name" value="Asp_Glu_race"/>
    <property type="match status" value="1"/>
</dbReference>
<dbReference type="Proteomes" id="UP000739565">
    <property type="component" value="Unassembled WGS sequence"/>
</dbReference>
<gene>
    <name evidence="1" type="ORF">KZZ10_13675</name>
</gene>
<dbReference type="GO" id="GO:0047661">
    <property type="term" value="F:amino-acid racemase activity"/>
    <property type="evidence" value="ECO:0007669"/>
    <property type="project" value="InterPro"/>
</dbReference>
<name>A0A953T662_9BURK</name>
<organism evidence="1 2">
    <name type="scientific">Zwartia hollandica</name>
    <dbReference type="NCBI Taxonomy" id="324606"/>
    <lineage>
        <taxon>Bacteria</taxon>
        <taxon>Pseudomonadati</taxon>
        <taxon>Pseudomonadota</taxon>
        <taxon>Betaproteobacteria</taxon>
        <taxon>Burkholderiales</taxon>
        <taxon>Alcaligenaceae</taxon>
        <taxon>Zwartia</taxon>
    </lineage>
</organism>
<sequence>MSTAPRIFLVHAVDVSMAPASSSFKKLWPEASIVNLLDESLAIDMLADGKMTPRMVERFARLGQYCVDAGADAILFTCSAFGEAINNLKTLQRIPILTPNQALFEELLQIGGKAAMLTTFTPSVQALRSELSDMAAALGIKPDVDSFMVEGALDALLRQHGHEHDQLIAQRVNGLNQYPTIVLGQFSMAQAALHPEVKTTARILTTPDCAVRKLKGLLGV</sequence>
<keyword evidence="2" id="KW-1185">Reference proteome</keyword>